<evidence type="ECO:0008006" key="3">
    <source>
        <dbReference type="Google" id="ProtNLM"/>
    </source>
</evidence>
<accession>A0A7X2T1H9</accession>
<comment type="caution">
    <text evidence="1">The sequence shown here is derived from an EMBL/GenBank/DDBJ whole genome shotgun (WGS) entry which is preliminary data.</text>
</comment>
<keyword evidence="2" id="KW-1185">Reference proteome</keyword>
<proteinExistence type="predicted"/>
<name>A0A7X2T1H9_9CLOT</name>
<dbReference type="RefSeq" id="WP_154531498.1">
    <property type="nucleotide sequence ID" value="NZ_VULX01000012.1"/>
</dbReference>
<evidence type="ECO:0000313" key="2">
    <source>
        <dbReference type="Proteomes" id="UP000460287"/>
    </source>
</evidence>
<dbReference type="EMBL" id="VULX01000012">
    <property type="protein sequence ID" value="MSR91604.1"/>
    <property type="molecule type" value="Genomic_DNA"/>
</dbReference>
<sequence>MSFSRNFITLIKNRNNDIFEINNQNGLIISRYGNKNKLIYSKKIFDGHFTFIDYWFEIDNNDNIYGIVNDKKGSLIYILIKDRIIVKKRLLNFNTIQISIKYVSIKIINNSINIFYYCSEKSSPHKCNLIHYHKNTNGWRKNIINLVSYNTLTNYVTLYNSSKNMSILYYKLCNNHEELFLSLFNKESLRWEKPIQLTNSRHDKIYLSALIDKKNNYHILFSEKDLYKYQCSYIQGYIDNNHFTILHYNTLGDATACSFPTILEQNSRISAQWSEYNNLYFCISDDSGDTWGPVLINPKIYISTFTCCNYKTNPNRDNEINSYSVFLDLDTFKILGT</sequence>
<evidence type="ECO:0000313" key="1">
    <source>
        <dbReference type="EMBL" id="MSR91604.1"/>
    </source>
</evidence>
<dbReference type="AlphaFoldDB" id="A0A7X2T1H9"/>
<protein>
    <recommendedName>
        <fullName evidence="3">Exo-alpha-sialidase</fullName>
    </recommendedName>
</protein>
<dbReference type="Proteomes" id="UP000460287">
    <property type="component" value="Unassembled WGS sequence"/>
</dbReference>
<gene>
    <name evidence="1" type="ORF">FYJ33_09335</name>
</gene>
<reference evidence="1 2" key="1">
    <citation type="submission" date="2019-08" db="EMBL/GenBank/DDBJ databases">
        <title>In-depth cultivation of the pig gut microbiome towards novel bacterial diversity and tailored functional studies.</title>
        <authorList>
            <person name="Wylensek D."/>
            <person name="Hitch T.C.A."/>
            <person name="Clavel T."/>
        </authorList>
    </citation>
    <scope>NUCLEOTIDE SEQUENCE [LARGE SCALE GENOMIC DNA]</scope>
    <source>
        <strain evidence="1 2">WCA-383-APC-5B</strain>
    </source>
</reference>
<organism evidence="1 2">
    <name type="scientific">Inconstantimicrobium porci</name>
    <dbReference type="NCBI Taxonomy" id="2652291"/>
    <lineage>
        <taxon>Bacteria</taxon>
        <taxon>Bacillati</taxon>
        <taxon>Bacillota</taxon>
        <taxon>Clostridia</taxon>
        <taxon>Eubacteriales</taxon>
        <taxon>Clostridiaceae</taxon>
        <taxon>Inconstantimicrobium</taxon>
    </lineage>
</organism>